<evidence type="ECO:0000256" key="5">
    <source>
        <dbReference type="SAM" id="Phobius"/>
    </source>
</evidence>
<dbReference type="AlphaFoldDB" id="A0A645A1N0"/>
<organism evidence="8">
    <name type="scientific">bioreactor metagenome</name>
    <dbReference type="NCBI Taxonomy" id="1076179"/>
    <lineage>
        <taxon>unclassified sequences</taxon>
        <taxon>metagenomes</taxon>
        <taxon>ecological metagenomes</taxon>
    </lineage>
</organism>
<keyword evidence="4 5" id="KW-0472">Membrane</keyword>
<feature type="transmembrane region" description="Helical" evidence="5">
    <location>
        <begin position="142"/>
        <end position="161"/>
    </location>
</feature>
<keyword evidence="3 5" id="KW-1133">Transmembrane helix</keyword>
<feature type="domain" description="DUF6576" evidence="7">
    <location>
        <begin position="284"/>
        <end position="318"/>
    </location>
</feature>
<dbReference type="Pfam" id="PF01694">
    <property type="entry name" value="Rhomboid"/>
    <property type="match status" value="1"/>
</dbReference>
<feature type="transmembrane region" description="Helical" evidence="5">
    <location>
        <begin position="55"/>
        <end position="73"/>
    </location>
</feature>
<evidence type="ECO:0000259" key="6">
    <source>
        <dbReference type="Pfam" id="PF01694"/>
    </source>
</evidence>
<reference evidence="8" key="1">
    <citation type="submission" date="2019-08" db="EMBL/GenBank/DDBJ databases">
        <authorList>
            <person name="Kucharzyk K."/>
            <person name="Murdoch R.W."/>
            <person name="Higgins S."/>
            <person name="Loffler F."/>
        </authorList>
    </citation>
    <scope>NUCLEOTIDE SEQUENCE</scope>
</reference>
<comment type="caution">
    <text evidence="8">The sequence shown here is derived from an EMBL/GenBank/DDBJ whole genome shotgun (WGS) entry which is preliminary data.</text>
</comment>
<evidence type="ECO:0000256" key="3">
    <source>
        <dbReference type="ARBA" id="ARBA00022989"/>
    </source>
</evidence>
<gene>
    <name evidence="8" type="ORF">SDC9_92849</name>
</gene>
<dbReference type="GO" id="GO:0004252">
    <property type="term" value="F:serine-type endopeptidase activity"/>
    <property type="evidence" value="ECO:0007669"/>
    <property type="project" value="InterPro"/>
</dbReference>
<evidence type="ECO:0000256" key="1">
    <source>
        <dbReference type="ARBA" id="ARBA00004141"/>
    </source>
</evidence>
<dbReference type="InterPro" id="IPR022764">
    <property type="entry name" value="Peptidase_S54_rhomboid_dom"/>
</dbReference>
<feature type="transmembrane region" description="Helical" evidence="5">
    <location>
        <begin position="85"/>
        <end position="104"/>
    </location>
</feature>
<name>A0A645A1N0_9ZZZZ</name>
<sequence>MKKNTVTFSLILALFIGTINAVDFSLHTNLFRNFALATEDIFGKLEFWRLFSYPFFFNSVEGIFLFLAIFIFVSPRLEYFLGRTTYPLLLFLSSFVIGAITTIVFNDSNIVVGGMEGLSFFVFTVFVMLLVKDKHIVNKQPFLSIGIFAVVVWCAFKYILAASSQGINIFPSIVSAAVGVSIGLLVYLQMHFLIKSRIKKAKMRMKPIKYPVSVPNSEELTISMLNNPDFKETLDNLTFIRIGKSKKEDDQLSDIQFSKIKKILEEHAFFVNDEANEIIEEYDSDENQLDVILDKINVTGQDSLTAKELNFLSDYSKKI</sequence>
<dbReference type="GO" id="GO:0016020">
    <property type="term" value="C:membrane"/>
    <property type="evidence" value="ECO:0007669"/>
    <property type="project" value="UniProtKB-SubCell"/>
</dbReference>
<evidence type="ECO:0000256" key="4">
    <source>
        <dbReference type="ARBA" id="ARBA00023136"/>
    </source>
</evidence>
<comment type="subcellular location">
    <subcellularLocation>
        <location evidence="1">Membrane</location>
        <topology evidence="1">Multi-pass membrane protein</topology>
    </subcellularLocation>
</comment>
<dbReference type="SUPFAM" id="SSF144091">
    <property type="entry name" value="Rhomboid-like"/>
    <property type="match status" value="1"/>
</dbReference>
<dbReference type="InterPro" id="IPR035952">
    <property type="entry name" value="Rhomboid-like_sf"/>
</dbReference>
<evidence type="ECO:0000256" key="2">
    <source>
        <dbReference type="ARBA" id="ARBA00022692"/>
    </source>
</evidence>
<dbReference type="InterPro" id="IPR046483">
    <property type="entry name" value="DUF6576"/>
</dbReference>
<feature type="transmembrane region" description="Helical" evidence="5">
    <location>
        <begin position="173"/>
        <end position="194"/>
    </location>
</feature>
<protein>
    <submittedName>
        <fullName evidence="8">Uncharacterized protein</fullName>
    </submittedName>
</protein>
<dbReference type="Gene3D" id="1.20.1540.10">
    <property type="entry name" value="Rhomboid-like"/>
    <property type="match status" value="1"/>
</dbReference>
<keyword evidence="2 5" id="KW-0812">Transmembrane</keyword>
<proteinExistence type="predicted"/>
<feature type="transmembrane region" description="Helical" evidence="5">
    <location>
        <begin position="110"/>
        <end position="130"/>
    </location>
</feature>
<dbReference type="Pfam" id="PF20216">
    <property type="entry name" value="DUF6576"/>
    <property type="match status" value="1"/>
</dbReference>
<feature type="domain" description="Peptidase S54 rhomboid" evidence="6">
    <location>
        <begin position="46"/>
        <end position="187"/>
    </location>
</feature>
<evidence type="ECO:0000313" key="8">
    <source>
        <dbReference type="EMBL" id="MPM46151.1"/>
    </source>
</evidence>
<dbReference type="EMBL" id="VSSQ01011164">
    <property type="protein sequence ID" value="MPM46151.1"/>
    <property type="molecule type" value="Genomic_DNA"/>
</dbReference>
<accession>A0A645A1N0</accession>
<evidence type="ECO:0000259" key="7">
    <source>
        <dbReference type="Pfam" id="PF20216"/>
    </source>
</evidence>